<accession>A0ABS8JKX3</accession>
<keyword evidence="4" id="KW-1185">Reference proteome</keyword>
<dbReference type="InterPro" id="IPR002035">
    <property type="entry name" value="VWF_A"/>
</dbReference>
<feature type="transmembrane region" description="Helical" evidence="1">
    <location>
        <begin position="20"/>
        <end position="38"/>
    </location>
</feature>
<keyword evidence="1" id="KW-0812">Transmembrane</keyword>
<evidence type="ECO:0000256" key="1">
    <source>
        <dbReference type="SAM" id="Phobius"/>
    </source>
</evidence>
<dbReference type="SUPFAM" id="SSF53300">
    <property type="entry name" value="vWA-like"/>
    <property type="match status" value="1"/>
</dbReference>
<dbReference type="EMBL" id="JAJGAK010000003">
    <property type="protein sequence ID" value="MCC8364149.1"/>
    <property type="molecule type" value="Genomic_DNA"/>
</dbReference>
<dbReference type="PROSITE" id="PS50234">
    <property type="entry name" value="VWFA"/>
    <property type="match status" value="1"/>
</dbReference>
<dbReference type="RefSeq" id="WP_230527934.1">
    <property type="nucleotide sequence ID" value="NZ_JAJGAK010000003.1"/>
</dbReference>
<evidence type="ECO:0000313" key="3">
    <source>
        <dbReference type="EMBL" id="MCC8364149.1"/>
    </source>
</evidence>
<reference evidence="3" key="1">
    <citation type="submission" date="2021-10" db="EMBL/GenBank/DDBJ databases">
        <authorList>
            <person name="Lyu M."/>
            <person name="Wang X."/>
            <person name="Meng X."/>
            <person name="Xu K."/>
        </authorList>
    </citation>
    <scope>NUCLEOTIDE SEQUENCE</scope>
    <source>
        <strain evidence="3">A6</strain>
    </source>
</reference>
<dbReference type="PANTHER" id="PTHR22550">
    <property type="entry name" value="SPORE GERMINATION PROTEIN"/>
    <property type="match status" value="1"/>
</dbReference>
<sequence>MLSSALPAWLAQSAWLSQFAWPLALLALPLPLLARWVLPRRRSASAALRVPYGAHIDAVAQARGGHALRGRGAGLLAWLAWFALVIACARPQALGPPIVPPQAGRDLMLAVDLSGSMSEEDMELGGQPVDRLTAAKAVLADFLDRRGGDRVGLLVFGQRAYTLTPLTLDLTTVRQQLDDSVVGLAGRETALGDALALAVKRLQSQPADQRVVILLTDGVNTAGVLEPAKAAELARDANVRVHTVAFGGEGSVSVFGFRLPMPSGGPDEIDEAGLERIASTTGGRFFRARDTESLAGIYAGIDRLEPVKRPGQAVRPRIERYPVPLGIALALAALAAVPLRRRA</sequence>
<feature type="domain" description="VWFA" evidence="2">
    <location>
        <begin position="106"/>
        <end position="301"/>
    </location>
</feature>
<comment type="caution">
    <text evidence="3">The sequence shown here is derived from an EMBL/GenBank/DDBJ whole genome shotgun (WGS) entry which is preliminary data.</text>
</comment>
<keyword evidence="1" id="KW-1133">Transmembrane helix</keyword>
<dbReference type="CDD" id="cd01467">
    <property type="entry name" value="vWA_BatA_type"/>
    <property type="match status" value="1"/>
</dbReference>
<keyword evidence="1" id="KW-0472">Membrane</keyword>
<feature type="transmembrane region" description="Helical" evidence="1">
    <location>
        <begin position="73"/>
        <end position="93"/>
    </location>
</feature>
<evidence type="ECO:0000259" key="2">
    <source>
        <dbReference type="PROSITE" id="PS50234"/>
    </source>
</evidence>
<organism evidence="3 4">
    <name type="scientific">Noviluteimonas lactosilytica</name>
    <dbReference type="NCBI Taxonomy" id="2888523"/>
    <lineage>
        <taxon>Bacteria</taxon>
        <taxon>Pseudomonadati</taxon>
        <taxon>Pseudomonadota</taxon>
        <taxon>Gammaproteobacteria</taxon>
        <taxon>Lysobacterales</taxon>
        <taxon>Lysobacteraceae</taxon>
        <taxon>Noviluteimonas</taxon>
    </lineage>
</organism>
<gene>
    <name evidence="3" type="ORF">LK996_13810</name>
</gene>
<dbReference type="InterPro" id="IPR033881">
    <property type="entry name" value="vWA_BatA_type"/>
</dbReference>
<dbReference type="InterPro" id="IPR036465">
    <property type="entry name" value="vWFA_dom_sf"/>
</dbReference>
<dbReference type="SMART" id="SM00327">
    <property type="entry name" value="VWA"/>
    <property type="match status" value="1"/>
</dbReference>
<dbReference type="Pfam" id="PF00092">
    <property type="entry name" value="VWA"/>
    <property type="match status" value="1"/>
</dbReference>
<evidence type="ECO:0000313" key="4">
    <source>
        <dbReference type="Proteomes" id="UP001165293"/>
    </source>
</evidence>
<dbReference type="PANTHER" id="PTHR22550:SF18">
    <property type="entry name" value="VWFA DOMAIN-CONTAINING PROTEIN"/>
    <property type="match status" value="1"/>
</dbReference>
<name>A0ABS8JKX3_9GAMM</name>
<dbReference type="Proteomes" id="UP001165293">
    <property type="component" value="Unassembled WGS sequence"/>
</dbReference>
<dbReference type="Gene3D" id="3.40.50.410">
    <property type="entry name" value="von Willebrand factor, type A domain"/>
    <property type="match status" value="1"/>
</dbReference>
<dbReference type="InterPro" id="IPR050768">
    <property type="entry name" value="UPF0353/GerABKA_families"/>
</dbReference>
<protein>
    <submittedName>
        <fullName evidence="3">VWA domain-containing protein</fullName>
    </submittedName>
</protein>
<proteinExistence type="predicted"/>